<dbReference type="Proteomes" id="UP000271010">
    <property type="component" value="Unassembled WGS sequence"/>
</dbReference>
<reference evidence="1 2" key="1">
    <citation type="submission" date="2018-11" db="EMBL/GenBank/DDBJ databases">
        <title>Rufibacter latericius sp. nov., isolated from water in Baiyang Lake.</title>
        <authorList>
            <person name="Yang Y."/>
        </authorList>
    </citation>
    <scope>NUCLEOTIDE SEQUENCE [LARGE SCALE GENOMIC DNA]</scope>
    <source>
        <strain evidence="1 2">MCC P1</strain>
    </source>
</reference>
<dbReference type="OrthoDB" id="893724at2"/>
<dbReference type="AlphaFoldDB" id="A0A3M9N4V9"/>
<gene>
    <name evidence="1" type="ORF">EFA69_03270</name>
</gene>
<dbReference type="EMBL" id="RJJE01000002">
    <property type="protein sequence ID" value="RNI32357.1"/>
    <property type="molecule type" value="Genomic_DNA"/>
</dbReference>
<protein>
    <submittedName>
        <fullName evidence="1">Uncharacterized protein</fullName>
    </submittedName>
</protein>
<organism evidence="1 2">
    <name type="scientific">Rufibacter immobilis</name>
    <dbReference type="NCBI Taxonomy" id="1348778"/>
    <lineage>
        <taxon>Bacteria</taxon>
        <taxon>Pseudomonadati</taxon>
        <taxon>Bacteroidota</taxon>
        <taxon>Cytophagia</taxon>
        <taxon>Cytophagales</taxon>
        <taxon>Hymenobacteraceae</taxon>
        <taxon>Rufibacter</taxon>
    </lineage>
</organism>
<comment type="caution">
    <text evidence="1">The sequence shown here is derived from an EMBL/GenBank/DDBJ whole genome shotgun (WGS) entry which is preliminary data.</text>
</comment>
<accession>A0A3M9N4V9</accession>
<evidence type="ECO:0000313" key="1">
    <source>
        <dbReference type="EMBL" id="RNI32357.1"/>
    </source>
</evidence>
<dbReference type="RefSeq" id="WP_123131657.1">
    <property type="nucleotide sequence ID" value="NZ_RJJE01000002.1"/>
</dbReference>
<evidence type="ECO:0000313" key="2">
    <source>
        <dbReference type="Proteomes" id="UP000271010"/>
    </source>
</evidence>
<sequence>MKPNFLLLPFLSFLFLLNSCKEELEVLDEIEIKDPQAKIESLQDSISFELDGSIYTFDRPLGHGSGNAQVNLDSVTDKGHPDSVLYWREFKMMNSNFEGIGIRFVKKYSKNQLSSINFMSRPTNVLELYTKGMQPYAVDFGRFNTTDGITIDASLIDSNSNRLNLQTYLPEMRRWLTSIGYDCQENSSFEITNLHKLSTGGYLLEAKFSANLFYFEGKITADKKVMEEAKPKRIKNGYIRLRVD</sequence>
<name>A0A3M9N4V9_9BACT</name>
<keyword evidence="2" id="KW-1185">Reference proteome</keyword>
<proteinExistence type="predicted"/>